<protein>
    <submittedName>
        <fullName evidence="1">Uncharacterized protein</fullName>
    </submittedName>
</protein>
<name>A0A934SQQ1_9BURK</name>
<evidence type="ECO:0000313" key="1">
    <source>
        <dbReference type="EMBL" id="MBK4735001.1"/>
    </source>
</evidence>
<accession>A0A934SQQ1</accession>
<dbReference type="RefSeq" id="WP_200591922.1">
    <property type="nucleotide sequence ID" value="NZ_JAEPBG010000003.1"/>
</dbReference>
<gene>
    <name evidence="1" type="ORF">JJB74_10315</name>
</gene>
<dbReference type="Proteomes" id="UP000622890">
    <property type="component" value="Unassembled WGS sequence"/>
</dbReference>
<comment type="caution">
    <text evidence="1">The sequence shown here is derived from an EMBL/GenBank/DDBJ whole genome shotgun (WGS) entry which is preliminary data.</text>
</comment>
<proteinExistence type="predicted"/>
<dbReference type="AlphaFoldDB" id="A0A934SQQ1"/>
<organism evidence="1 2">
    <name type="scientific">Noviherbaspirillum pedocola</name>
    <dbReference type="NCBI Taxonomy" id="2801341"/>
    <lineage>
        <taxon>Bacteria</taxon>
        <taxon>Pseudomonadati</taxon>
        <taxon>Pseudomonadota</taxon>
        <taxon>Betaproteobacteria</taxon>
        <taxon>Burkholderiales</taxon>
        <taxon>Oxalobacteraceae</taxon>
        <taxon>Noviherbaspirillum</taxon>
    </lineage>
</organism>
<dbReference type="EMBL" id="JAEPBG010000003">
    <property type="protein sequence ID" value="MBK4735001.1"/>
    <property type="molecule type" value="Genomic_DNA"/>
</dbReference>
<sequence length="105" mass="11645">MLSSALGERDLDQIADALNRYADRGERRHRRGNAELYRENPSREPQLLGISEALRDVQKRLARAGANVAAQGYGTRNQYGTALHVTAFGPPGNVKHIDERTPSHP</sequence>
<reference evidence="1" key="1">
    <citation type="submission" date="2021-01" db="EMBL/GenBank/DDBJ databases">
        <title>Genome sequence of strain Noviherbaspirillum sp. DKR-6.</title>
        <authorList>
            <person name="Chaudhary D.K."/>
        </authorList>
    </citation>
    <scope>NUCLEOTIDE SEQUENCE</scope>
    <source>
        <strain evidence="1">DKR-6</strain>
    </source>
</reference>
<keyword evidence="2" id="KW-1185">Reference proteome</keyword>
<evidence type="ECO:0000313" key="2">
    <source>
        <dbReference type="Proteomes" id="UP000622890"/>
    </source>
</evidence>